<dbReference type="Proteomes" id="UP000002668">
    <property type="component" value="Genome"/>
</dbReference>
<keyword evidence="3" id="KW-1185">Reference proteome</keyword>
<dbReference type="AlphaFoldDB" id="E5AD30"/>
<evidence type="ECO:0000313" key="3">
    <source>
        <dbReference type="Proteomes" id="UP000002668"/>
    </source>
</evidence>
<protein>
    <submittedName>
        <fullName evidence="2">Predicted protein</fullName>
    </submittedName>
</protein>
<proteinExistence type="predicted"/>
<feature type="compositionally biased region" description="Pro residues" evidence="1">
    <location>
        <begin position="63"/>
        <end position="94"/>
    </location>
</feature>
<organism evidence="2 3">
    <name type="scientific">Leptosphaeria maculans (strain JN3 / isolate v23.1.3 / race Av1-4-5-6-7-8)</name>
    <name type="common">Blackleg fungus</name>
    <name type="synonym">Phoma lingam</name>
    <dbReference type="NCBI Taxonomy" id="985895"/>
    <lineage>
        <taxon>Eukaryota</taxon>
        <taxon>Fungi</taxon>
        <taxon>Dikarya</taxon>
        <taxon>Ascomycota</taxon>
        <taxon>Pezizomycotina</taxon>
        <taxon>Dothideomycetes</taxon>
        <taxon>Pleosporomycetidae</taxon>
        <taxon>Pleosporales</taxon>
        <taxon>Pleosporineae</taxon>
        <taxon>Leptosphaeriaceae</taxon>
        <taxon>Plenodomus</taxon>
        <taxon>Plenodomus lingam/Leptosphaeria maculans species complex</taxon>
    </lineage>
</organism>
<dbReference type="EMBL" id="FP929139">
    <property type="protein sequence ID" value="CBY02382.1"/>
    <property type="molecule type" value="Genomic_DNA"/>
</dbReference>
<name>E5AD30_LEPMJ</name>
<dbReference type="eggNOG" id="ENOG502SSF2">
    <property type="taxonomic scope" value="Eukaryota"/>
</dbReference>
<dbReference type="OrthoDB" id="4415650at2759"/>
<accession>E5AD30</accession>
<feature type="region of interest" description="Disordered" evidence="1">
    <location>
        <begin position="63"/>
        <end position="106"/>
    </location>
</feature>
<dbReference type="VEuPathDB" id="FungiDB:LEMA_P011690.1"/>
<sequence>MAVPLLFTLPPSNRHDFLALDPSDKYTLKSLNKLITATIASSPNCEECMVSFLFSTPSTLPLPPSTPQVPPPLPSPLPSTLPLPHPSLTHPPPTVMASHKPPTSTPETIQQLRMHWDTKKLPAKMWPEYTVLTEENVNVILQIVGREFGIGVLEVGLGKGEEGGGGLG</sequence>
<dbReference type="InParanoid" id="E5AD30"/>
<dbReference type="HOGENOM" id="CLU_1586782_0_0_1"/>
<evidence type="ECO:0000256" key="1">
    <source>
        <dbReference type="SAM" id="MobiDB-lite"/>
    </source>
</evidence>
<evidence type="ECO:0000313" key="2">
    <source>
        <dbReference type="EMBL" id="CBY02382.1"/>
    </source>
</evidence>
<reference evidence="3" key="1">
    <citation type="journal article" date="2011" name="Nat. Commun.">
        <title>Effector diversification within compartments of the Leptosphaeria maculans genome affected by Repeat-Induced Point mutations.</title>
        <authorList>
            <person name="Rouxel T."/>
            <person name="Grandaubert J."/>
            <person name="Hane J.K."/>
            <person name="Hoede C."/>
            <person name="van de Wouw A.P."/>
            <person name="Couloux A."/>
            <person name="Dominguez V."/>
            <person name="Anthouard V."/>
            <person name="Bally P."/>
            <person name="Bourras S."/>
            <person name="Cozijnsen A.J."/>
            <person name="Ciuffetti L.M."/>
            <person name="Degrave A."/>
            <person name="Dilmaghani A."/>
            <person name="Duret L."/>
            <person name="Fudal I."/>
            <person name="Goodwin S.B."/>
            <person name="Gout L."/>
            <person name="Glaser N."/>
            <person name="Linglin J."/>
            <person name="Kema G.H.J."/>
            <person name="Lapalu N."/>
            <person name="Lawrence C.B."/>
            <person name="May K."/>
            <person name="Meyer M."/>
            <person name="Ollivier B."/>
            <person name="Poulain J."/>
            <person name="Schoch C.L."/>
            <person name="Simon A."/>
            <person name="Spatafora J.W."/>
            <person name="Stachowiak A."/>
            <person name="Turgeon B.G."/>
            <person name="Tyler B.M."/>
            <person name="Vincent D."/>
            <person name="Weissenbach J."/>
            <person name="Amselem J."/>
            <person name="Quesneville H."/>
            <person name="Oliver R.P."/>
            <person name="Wincker P."/>
            <person name="Balesdent M.-H."/>
            <person name="Howlett B.J."/>
        </authorList>
    </citation>
    <scope>NUCLEOTIDE SEQUENCE [LARGE SCALE GENOMIC DNA]</scope>
    <source>
        <strain evidence="3">JN3 / isolate v23.1.3 / race Av1-4-5-6-7-8</strain>
    </source>
</reference>
<gene>
    <name evidence="2" type="ORF">LEMA_P011690.1</name>
</gene>